<accession>A0ACB9MC49</accession>
<organism evidence="1 2">
    <name type="scientific">Melastoma candidum</name>
    <dbReference type="NCBI Taxonomy" id="119954"/>
    <lineage>
        <taxon>Eukaryota</taxon>
        <taxon>Viridiplantae</taxon>
        <taxon>Streptophyta</taxon>
        <taxon>Embryophyta</taxon>
        <taxon>Tracheophyta</taxon>
        <taxon>Spermatophyta</taxon>
        <taxon>Magnoliopsida</taxon>
        <taxon>eudicotyledons</taxon>
        <taxon>Gunneridae</taxon>
        <taxon>Pentapetalae</taxon>
        <taxon>rosids</taxon>
        <taxon>malvids</taxon>
        <taxon>Myrtales</taxon>
        <taxon>Melastomataceae</taxon>
        <taxon>Melastomatoideae</taxon>
        <taxon>Melastomateae</taxon>
        <taxon>Melastoma</taxon>
    </lineage>
</organism>
<comment type="caution">
    <text evidence="1">The sequence shown here is derived from an EMBL/GenBank/DDBJ whole genome shotgun (WGS) entry which is preliminary data.</text>
</comment>
<evidence type="ECO:0000313" key="2">
    <source>
        <dbReference type="Proteomes" id="UP001057402"/>
    </source>
</evidence>
<reference evidence="2" key="1">
    <citation type="journal article" date="2023" name="Front. Plant Sci.">
        <title>Chromosomal-level genome assembly of Melastoma candidum provides insights into trichome evolution.</title>
        <authorList>
            <person name="Zhong Y."/>
            <person name="Wu W."/>
            <person name="Sun C."/>
            <person name="Zou P."/>
            <person name="Liu Y."/>
            <person name="Dai S."/>
            <person name="Zhou R."/>
        </authorList>
    </citation>
    <scope>NUCLEOTIDE SEQUENCE [LARGE SCALE GENOMIC DNA]</scope>
</reference>
<sequence length="317" mass="34911">MGPIYHGRTLGTPGEVILPPLESLGTPRKGTTEVVAASVVGGPPGKLPSLVSGSAASGGLRRKRRDDLLPLEGAEEVDQATAESWGRRAEGDAEGDGSAERGRRGRKWVPPGAVVELVCRGRRKRVELESEDAKEEESPGRKEGSRLGAEGRRKSVRQVLSACWEEEHPSSLDIQLFDRRRSCEPAHARKIVRIKGTPWLVPRGSTHPLLSSAWEGLLARLRKGAFAPAAQEESRCKQLAPIVIECTRLMLPGSQSMLLGNHLGSTDGDLSLRVHLVCEQVKQVVVRELEDHEVREQKFVRWRWQPTGLCLPRWLLV</sequence>
<keyword evidence="2" id="KW-1185">Reference proteome</keyword>
<protein>
    <submittedName>
        <fullName evidence="1">Uncharacterized protein</fullName>
    </submittedName>
</protein>
<evidence type="ECO:0000313" key="1">
    <source>
        <dbReference type="EMBL" id="KAI4321116.1"/>
    </source>
</evidence>
<gene>
    <name evidence="1" type="ORF">MLD38_034536</name>
</gene>
<dbReference type="Proteomes" id="UP001057402">
    <property type="component" value="Chromosome 10"/>
</dbReference>
<proteinExistence type="predicted"/>
<name>A0ACB9MC49_9MYRT</name>
<dbReference type="EMBL" id="CM042889">
    <property type="protein sequence ID" value="KAI4321116.1"/>
    <property type="molecule type" value="Genomic_DNA"/>
</dbReference>